<dbReference type="Gene3D" id="3.30.40.10">
    <property type="entry name" value="Zinc/RING finger domain, C3HC4 (zinc finger)"/>
    <property type="match status" value="1"/>
</dbReference>
<evidence type="ECO:0000313" key="3">
    <source>
        <dbReference type="EMBL" id="CAK8998015.1"/>
    </source>
</evidence>
<sequence>MQAELLLPAPVVAEVIPQDQLVMHPAHEDTRLDGGSSQLPPPMPTVNGLVCPLCHEMLEDPVMTVDGHTYCRRCIQDWFVQQTQAGGKPKSPATGQPLLSLLLFPNLALGKAMVSIRTNMQPAWIQAEKERQALRMELEAKSRELMQARAHTTSKDSTRDPWHGVEASELDCQAEHC</sequence>
<organism evidence="3 4">
    <name type="scientific">Durusdinium trenchii</name>
    <dbReference type="NCBI Taxonomy" id="1381693"/>
    <lineage>
        <taxon>Eukaryota</taxon>
        <taxon>Sar</taxon>
        <taxon>Alveolata</taxon>
        <taxon>Dinophyceae</taxon>
        <taxon>Suessiales</taxon>
        <taxon>Symbiodiniaceae</taxon>
        <taxon>Durusdinium</taxon>
    </lineage>
</organism>
<protein>
    <recommendedName>
        <fullName evidence="2">U-box domain-containing protein</fullName>
    </recommendedName>
</protein>
<feature type="domain" description="U-box" evidence="2">
    <location>
        <begin position="48"/>
        <end position="116"/>
    </location>
</feature>
<evidence type="ECO:0000259" key="2">
    <source>
        <dbReference type="SMART" id="SM00504"/>
    </source>
</evidence>
<evidence type="ECO:0000256" key="1">
    <source>
        <dbReference type="SAM" id="Coils"/>
    </source>
</evidence>
<name>A0ABP0I9H9_9DINO</name>
<reference evidence="3 4" key="1">
    <citation type="submission" date="2024-02" db="EMBL/GenBank/DDBJ databases">
        <authorList>
            <person name="Chen Y."/>
            <person name="Shah S."/>
            <person name="Dougan E. K."/>
            <person name="Thang M."/>
            <person name="Chan C."/>
        </authorList>
    </citation>
    <scope>NUCLEOTIDE SEQUENCE [LARGE SCALE GENOMIC DNA]</scope>
</reference>
<dbReference type="PANTHER" id="PTHR46573:SF1">
    <property type="entry name" value="WD REPEAT, SAM AND U-BOX DOMAIN-CONTAINING PROTEIN 1"/>
    <property type="match status" value="1"/>
</dbReference>
<dbReference type="Pfam" id="PF15227">
    <property type="entry name" value="zf-C3HC4_4"/>
    <property type="match status" value="1"/>
</dbReference>
<keyword evidence="1" id="KW-0175">Coiled coil</keyword>
<evidence type="ECO:0000313" key="4">
    <source>
        <dbReference type="Proteomes" id="UP001642484"/>
    </source>
</evidence>
<keyword evidence="4" id="KW-1185">Reference proteome</keyword>
<accession>A0ABP0I9H9</accession>
<dbReference type="PANTHER" id="PTHR46573">
    <property type="entry name" value="WD REPEAT, SAM AND U-BOX DOMAIN-CONTAINING PROTEIN 1"/>
    <property type="match status" value="1"/>
</dbReference>
<proteinExistence type="predicted"/>
<dbReference type="SUPFAM" id="SSF57850">
    <property type="entry name" value="RING/U-box"/>
    <property type="match status" value="1"/>
</dbReference>
<dbReference type="SMART" id="SM00504">
    <property type="entry name" value="Ubox"/>
    <property type="match status" value="1"/>
</dbReference>
<dbReference type="Proteomes" id="UP001642484">
    <property type="component" value="Unassembled WGS sequence"/>
</dbReference>
<dbReference type="InterPro" id="IPR052085">
    <property type="entry name" value="WD-SAM-U-box"/>
</dbReference>
<dbReference type="InterPro" id="IPR013083">
    <property type="entry name" value="Znf_RING/FYVE/PHD"/>
</dbReference>
<gene>
    <name evidence="3" type="ORF">CCMP2556_LOCUS5079</name>
</gene>
<dbReference type="EMBL" id="CAXAMN010002147">
    <property type="protein sequence ID" value="CAK8998015.1"/>
    <property type="molecule type" value="Genomic_DNA"/>
</dbReference>
<comment type="caution">
    <text evidence="3">The sequence shown here is derived from an EMBL/GenBank/DDBJ whole genome shotgun (WGS) entry which is preliminary data.</text>
</comment>
<feature type="coiled-coil region" evidence="1">
    <location>
        <begin position="124"/>
        <end position="151"/>
    </location>
</feature>
<dbReference type="InterPro" id="IPR003613">
    <property type="entry name" value="Ubox_domain"/>
</dbReference>